<reference evidence="1 2" key="1">
    <citation type="submission" date="2017-09" db="EMBL/GenBank/DDBJ databases">
        <title>The Catabolism of 3,6-Dichlorosalicylic acid is Initiated by the Cytochrome P450 Monooxygenase DsmABC in Rhizorhabdus dicambivorans Ndbn-20.</title>
        <authorList>
            <person name="Na L."/>
        </authorList>
    </citation>
    <scope>NUCLEOTIDE SEQUENCE [LARGE SCALE GENOMIC DNA]</scope>
    <source>
        <strain evidence="1 2">Ndbn-20m</strain>
    </source>
</reference>
<keyword evidence="2" id="KW-1185">Reference proteome</keyword>
<dbReference type="OrthoDB" id="7375772at2"/>
<proteinExistence type="predicted"/>
<dbReference type="RefSeq" id="WP_066969197.1">
    <property type="nucleotide sequence ID" value="NZ_CP023449.1"/>
</dbReference>
<organism evidence="1 2">
    <name type="scientific">Rhizorhabdus dicambivorans</name>
    <dbReference type="NCBI Taxonomy" id="1850238"/>
    <lineage>
        <taxon>Bacteria</taxon>
        <taxon>Pseudomonadati</taxon>
        <taxon>Pseudomonadota</taxon>
        <taxon>Alphaproteobacteria</taxon>
        <taxon>Sphingomonadales</taxon>
        <taxon>Sphingomonadaceae</taxon>
        <taxon>Rhizorhabdus</taxon>
    </lineage>
</organism>
<gene>
    <name evidence="1" type="ORF">COO09_16155</name>
</gene>
<dbReference type="KEGG" id="rdi:CMV14_08555"/>
<accession>A0A2A4FST3</accession>
<dbReference type="Proteomes" id="UP000218934">
    <property type="component" value="Unassembled WGS sequence"/>
</dbReference>
<evidence type="ECO:0008006" key="3">
    <source>
        <dbReference type="Google" id="ProtNLM"/>
    </source>
</evidence>
<comment type="caution">
    <text evidence="1">The sequence shown here is derived from an EMBL/GenBank/DDBJ whole genome shotgun (WGS) entry which is preliminary data.</text>
</comment>
<sequence>MSSAIDPTCWICGEPATTGEHFFKHSDLKQIFGQPSQAAPLFHHSTKRVNRPIGSLKANVLKMPRILCAPCNNERSQPYDRAWESLSDWLRAKVNLRPGDQVRGDRVWPDGHCSRRLRNVQLYFTKLTGCYLTYMGVPFDQRGMATSLLHGTIYPHIHIRLRANNPGDFGLSDVVVDDSRRGRCTIAAWLYLLGRLAVEVQYVDVGPAEARLPGAWHPRAGSNRLQIMPSIDEQFLG</sequence>
<evidence type="ECO:0000313" key="2">
    <source>
        <dbReference type="Proteomes" id="UP000218934"/>
    </source>
</evidence>
<evidence type="ECO:0000313" key="1">
    <source>
        <dbReference type="EMBL" id="PCE41209.1"/>
    </source>
</evidence>
<protein>
    <recommendedName>
        <fullName evidence="3">HNH endonuclease</fullName>
    </recommendedName>
</protein>
<name>A0A2A4FST3_9SPHN</name>
<dbReference type="EMBL" id="NWUF01000017">
    <property type="protein sequence ID" value="PCE41209.1"/>
    <property type="molecule type" value="Genomic_DNA"/>
</dbReference>
<dbReference type="AlphaFoldDB" id="A0A2A4FST3"/>